<dbReference type="InterPro" id="IPR009003">
    <property type="entry name" value="Peptidase_S1_PA"/>
</dbReference>
<organism evidence="2 3">
    <name type="scientific">Streptomyces castrisilvae</name>
    <dbReference type="NCBI Taxonomy" id="3033811"/>
    <lineage>
        <taxon>Bacteria</taxon>
        <taxon>Bacillati</taxon>
        <taxon>Actinomycetota</taxon>
        <taxon>Actinomycetes</taxon>
        <taxon>Kitasatosporales</taxon>
        <taxon>Streptomycetaceae</taxon>
        <taxon>Streptomyces</taxon>
    </lineage>
</organism>
<evidence type="ECO:0000256" key="1">
    <source>
        <dbReference type="SAM" id="MobiDB-lite"/>
    </source>
</evidence>
<dbReference type="RefSeq" id="WP_306058061.1">
    <property type="nucleotide sequence ID" value="NZ_CP120997.1"/>
</dbReference>
<feature type="region of interest" description="Disordered" evidence="1">
    <location>
        <begin position="595"/>
        <end position="652"/>
    </location>
</feature>
<proteinExistence type="predicted"/>
<sequence>MGCGDRTTLVGLCDPAGRPRGTGFVADDRGTVVTSHEAVDGLPHLLLHGADGRSRRVQAADITAVPEWDLALLPTGGPDVLGVRPLPISTRERLDPGTYVTVAAHGLREARILGRTPVTYTSRGRTHRIDPALELALGTDGSDALRLGGAAVGGPVLDPDSGAVIAVLGLALRAAHATAGCATPLAGAPGGGPLGELLRRNATTVPGFGPDLNLAGALQLTAMSVASAGGSGGRESVERPDVLAESEAFAAAGDEAAVVLGLVGEPGTGRTTELAAIAARRATGPVPAPTLWLRGADLLADDASVADAVARTLRQAGRIVSAAGAPGDMASATPERVARLAADTGLPLLLLLDGPEEMPPVLAHRFADWTTGTVDWLRAHGTRLVVGCRPEHWETAGALCPPGALHRPARPAPRLPPAVRIADFTAGQAERARERLGLPPDALAVGHDRHPLTLRLLAEVREALPPDTPGRPGTEEVFGAHLDLMCLRIAVRIAAGSRPGPAQVRRLAARVAGQVHEAARRCLGPGQGELDRAAFEEIFPWRTGWAPAVLAEGLLVPAGAGYRFAHEEVGDWIQSAHLDLEAALRALVHRWHADPGAGSGESAGRIPHPRGSAPDAPSGAPSGAPPGAPSDVSPDASGEARPGGPRSLPVPRHRIGPVIQALLLLGRRHGTAAPAHRLADLIEALDRLPRGAGTGGGAAAAADAPPAGGAARAVGPGAGSGAVARATAPAPGAVASRAAAPAADVPASQEAAPGRAVPQVAVPGTAVPQEAAPGRAVPQEAAPGRAVPQEAAPGTAAPQDSAPLPDARWWAAHLLAETLLRVPDARPYLGVLRLLAGRVVRSAREAAGGGASGAYAEFGPWFWRRLRLPEADRMDLFRRLVPADGPPGAGDTDGDGRFLDAVARRLAAHPRTLQPLLCAWFTDERPLVSPPDVAVRPTVAAAAQALLYARRDLAVDELADALVSAGHPRADELLAALAEDEPGTLCRAVERWSRDEERRGRRAAAVSYATLLAPHLTRESDRVLLRRAALALLARPADSELHGPVLALLVADPGTRDRHLPQAVRAFTAQGPPEVQVPAAALAAALPTHPETVLAAYRDRLARPGEAAGDVLRALAGIEAPELTLHAAGLVRAYVGAHPADTAHTAAYLERRLEHGPAARALLLPLLTGLLRDRAAAPPVRGALAGVLASPGGPASQPTRDELLEVLLDFEQGGAGPDPVVLEALLTAAATGCAGRSPARTRALVHRTGMLLVRTPEGAALFDRRLVALAQEVAGFGPLVMGWLADAPQEWAAVVGPSTRRTVEALGSSMPMPMQAARREHGSLRPA</sequence>
<protein>
    <submittedName>
        <fullName evidence="2">Trypsin-like peptidase domain-containing protein</fullName>
    </submittedName>
</protein>
<feature type="compositionally biased region" description="Low complexity" evidence="1">
    <location>
        <begin position="611"/>
        <end position="622"/>
    </location>
</feature>
<dbReference type="Pfam" id="PF13365">
    <property type="entry name" value="Trypsin_2"/>
    <property type="match status" value="1"/>
</dbReference>
<feature type="region of interest" description="Disordered" evidence="1">
    <location>
        <begin position="692"/>
        <end position="724"/>
    </location>
</feature>
<name>A0ABY9HPX1_9ACTN</name>
<feature type="compositionally biased region" description="Low complexity" evidence="1">
    <location>
        <begin position="699"/>
        <end position="724"/>
    </location>
</feature>
<dbReference type="Gene3D" id="2.40.10.120">
    <property type="match status" value="1"/>
</dbReference>
<evidence type="ECO:0000313" key="3">
    <source>
        <dbReference type="Proteomes" id="UP001239522"/>
    </source>
</evidence>
<evidence type="ECO:0000313" key="2">
    <source>
        <dbReference type="EMBL" id="WLQ36607.1"/>
    </source>
</evidence>
<dbReference type="EMBL" id="CP120997">
    <property type="protein sequence ID" value="WLQ36607.1"/>
    <property type="molecule type" value="Genomic_DNA"/>
</dbReference>
<feature type="region of interest" description="Disordered" evidence="1">
    <location>
        <begin position="768"/>
        <end position="801"/>
    </location>
</feature>
<keyword evidence="3" id="KW-1185">Reference proteome</keyword>
<reference evidence="2 3" key="1">
    <citation type="submission" date="2023-03" db="EMBL/GenBank/DDBJ databases">
        <title>Isolation and description of six Streptomyces strains from soil environments, able to metabolize different microbial glucans.</title>
        <authorList>
            <person name="Widen T."/>
            <person name="Larsbrink J."/>
        </authorList>
    </citation>
    <scope>NUCLEOTIDE SEQUENCE [LARGE SCALE GENOMIC DNA]</scope>
    <source>
        <strain evidence="2 3">Mut1</strain>
    </source>
</reference>
<dbReference type="Proteomes" id="UP001239522">
    <property type="component" value="Chromosome"/>
</dbReference>
<accession>A0ABY9HPX1</accession>
<gene>
    <name evidence="2" type="ORF">P8A18_25670</name>
</gene>
<dbReference type="SUPFAM" id="SSF50494">
    <property type="entry name" value="Trypsin-like serine proteases"/>
    <property type="match status" value="1"/>
</dbReference>